<evidence type="ECO:0000259" key="5">
    <source>
        <dbReference type="Pfam" id="PF00294"/>
    </source>
</evidence>
<dbReference type="RefSeq" id="WP_312862661.1">
    <property type="nucleotide sequence ID" value="NZ_BAABKT010000032.1"/>
</dbReference>
<proteinExistence type="inferred from homology"/>
<evidence type="ECO:0000313" key="6">
    <source>
        <dbReference type="EMBL" id="MBB6000489.1"/>
    </source>
</evidence>
<dbReference type="SUPFAM" id="SSF53613">
    <property type="entry name" value="Ribokinase-like"/>
    <property type="match status" value="1"/>
</dbReference>
<keyword evidence="7" id="KW-1185">Reference proteome</keyword>
<keyword evidence="3 6" id="KW-0418">Kinase</keyword>
<dbReference type="InterPro" id="IPR011611">
    <property type="entry name" value="PfkB_dom"/>
</dbReference>
<dbReference type="CDD" id="cd01166">
    <property type="entry name" value="KdgK"/>
    <property type="match status" value="1"/>
</dbReference>
<dbReference type="GO" id="GO:0008673">
    <property type="term" value="F:2-dehydro-3-deoxygluconokinase activity"/>
    <property type="evidence" value="ECO:0007669"/>
    <property type="project" value="UniProtKB-EC"/>
</dbReference>
<keyword evidence="2 6" id="KW-0808">Transferase</keyword>
<name>A0A841EGK1_9ACTN</name>
<evidence type="ECO:0000256" key="2">
    <source>
        <dbReference type="ARBA" id="ARBA00022679"/>
    </source>
</evidence>
<dbReference type="Proteomes" id="UP000578077">
    <property type="component" value="Unassembled WGS sequence"/>
</dbReference>
<dbReference type="EMBL" id="JACHLY010000001">
    <property type="protein sequence ID" value="MBB6000489.1"/>
    <property type="molecule type" value="Genomic_DNA"/>
</dbReference>
<dbReference type="EC" id="2.7.1.45" evidence="6"/>
<comment type="caution">
    <text evidence="6">The sequence shown here is derived from an EMBL/GenBank/DDBJ whole genome shotgun (WGS) entry which is preliminary data.</text>
</comment>
<dbReference type="InterPro" id="IPR029056">
    <property type="entry name" value="Ribokinase-like"/>
</dbReference>
<accession>A0A841EGK1</accession>
<dbReference type="PANTHER" id="PTHR43320">
    <property type="entry name" value="SUGAR KINASE"/>
    <property type="match status" value="1"/>
</dbReference>
<dbReference type="Gene3D" id="3.40.1190.20">
    <property type="match status" value="1"/>
</dbReference>
<feature type="region of interest" description="Disordered" evidence="4">
    <location>
        <begin position="311"/>
        <end position="351"/>
    </location>
</feature>
<evidence type="ECO:0000256" key="3">
    <source>
        <dbReference type="ARBA" id="ARBA00022777"/>
    </source>
</evidence>
<protein>
    <submittedName>
        <fullName evidence="6">2-dehydro-3-deoxygluconokinase</fullName>
        <ecNumber evidence="6">2.7.1.45</ecNumber>
    </submittedName>
</protein>
<reference evidence="6 7" key="1">
    <citation type="submission" date="2020-08" db="EMBL/GenBank/DDBJ databases">
        <title>Sequencing the genomes of 1000 actinobacteria strains.</title>
        <authorList>
            <person name="Klenk H.-P."/>
        </authorList>
    </citation>
    <scope>NUCLEOTIDE SEQUENCE [LARGE SCALE GENOMIC DNA]</scope>
    <source>
        <strain evidence="6 7">DSM 44593</strain>
    </source>
</reference>
<sequence length="351" mass="35595">MSGEHGSGDGTAAAGGAEAVCVGETMALLVPDPATPDPGTAGAVGDSAPGYRLEIGGAESNVAVHLARSGHRVAWHSAVGDDAFGRHIRARLDAEGVHCRVRTDPDRRTGLYVKEPDGAGGTRVRYYRAGSAASALGGPDAGRVRAARPRVVHTTGITAVLSPSCRELVDGLLDGAVPGTLRSFDVNYRPALHGPAEAESVLQAARRADVVFCGLDEAAALWGAESPEQVRDVLEGPGLVVVKQGARGATAFRADERVHEPAPAVGVVEPTGAGDAFAAGVLHGLLTERPVQECLAEGARLAGAALQVPADIPPRSETAGGAVWEGGLAPAGPQPEGTRTPPDGGPRPPAE</sequence>
<organism evidence="6 7">
    <name type="scientific">Streptomonospora salina</name>
    <dbReference type="NCBI Taxonomy" id="104205"/>
    <lineage>
        <taxon>Bacteria</taxon>
        <taxon>Bacillati</taxon>
        <taxon>Actinomycetota</taxon>
        <taxon>Actinomycetes</taxon>
        <taxon>Streptosporangiales</taxon>
        <taxon>Nocardiopsidaceae</taxon>
        <taxon>Streptomonospora</taxon>
    </lineage>
</organism>
<dbReference type="PANTHER" id="PTHR43320:SF2">
    <property type="entry name" value="2-DEHYDRO-3-DEOXYGLUCONOKINASE_2-DEHYDRO-3-DEOXYGALACTONOKINASE"/>
    <property type="match status" value="1"/>
</dbReference>
<dbReference type="Pfam" id="PF00294">
    <property type="entry name" value="PfkB"/>
    <property type="match status" value="1"/>
</dbReference>
<dbReference type="InterPro" id="IPR052700">
    <property type="entry name" value="Carb_kinase_PfkB-like"/>
</dbReference>
<evidence type="ECO:0000313" key="7">
    <source>
        <dbReference type="Proteomes" id="UP000578077"/>
    </source>
</evidence>
<dbReference type="AlphaFoldDB" id="A0A841EGK1"/>
<comment type="similarity">
    <text evidence="1">Belongs to the carbohydrate kinase PfkB family.</text>
</comment>
<feature type="domain" description="Carbohydrate kinase PfkB" evidence="5">
    <location>
        <begin position="19"/>
        <end position="314"/>
    </location>
</feature>
<evidence type="ECO:0000256" key="4">
    <source>
        <dbReference type="SAM" id="MobiDB-lite"/>
    </source>
</evidence>
<evidence type="ECO:0000256" key="1">
    <source>
        <dbReference type="ARBA" id="ARBA00010688"/>
    </source>
</evidence>
<gene>
    <name evidence="6" type="ORF">HNR25_004240</name>
</gene>